<dbReference type="AlphaFoldDB" id="A0A1Y1JEI5"/>
<dbReference type="Pfam" id="PF01926">
    <property type="entry name" value="MMR_HSR1"/>
    <property type="match status" value="1"/>
</dbReference>
<dbReference type="GO" id="GO:0043022">
    <property type="term" value="F:ribosome binding"/>
    <property type="evidence" value="ECO:0007669"/>
    <property type="project" value="TreeGrafter"/>
</dbReference>
<comment type="caution">
    <text evidence="4">The sequence shown here is derived from an EMBL/GenBank/DDBJ whole genome shotgun (WGS) entry which is preliminary data.</text>
</comment>
<feature type="compositionally biased region" description="Acidic residues" evidence="1">
    <location>
        <begin position="318"/>
        <end position="333"/>
    </location>
</feature>
<protein>
    <recommendedName>
        <fullName evidence="6">GTP-binding protein</fullName>
    </recommendedName>
</protein>
<dbReference type="OMA" id="VCHPYRE"/>
<dbReference type="RefSeq" id="XP_028543495.1">
    <property type="nucleotide sequence ID" value="XM_028687694.1"/>
</dbReference>
<dbReference type="GO" id="GO:0005737">
    <property type="term" value="C:cytoplasm"/>
    <property type="evidence" value="ECO:0007669"/>
    <property type="project" value="TreeGrafter"/>
</dbReference>
<feature type="region of interest" description="Disordered" evidence="1">
    <location>
        <begin position="318"/>
        <end position="345"/>
    </location>
</feature>
<dbReference type="InterPro" id="IPR025121">
    <property type="entry name" value="GTPase_HflX_N"/>
</dbReference>
<sequence length="733" mass="85692">MHRSPVVLRNFARTQKRHFINGSKAKLSRERKKEIIVLHPILKKSKHCNKSFKEILYDAQEALGLARSAGFKIANGISMPIGGWTFFKCSSDYRKENELNLLAKCHKEEEGNVTAPCQSYEKTTDENIFTGEEAPNKGESCLTHDDNVRVYIPSFDKDKHNKEIEKTGKEISKSTSMNVRDNVHYNYFEETNLQYDDIEKKIAESIMIKVNKIDSKFYFGKGKLNELTSYFLKNPTPYIFINDLLSPEQMRNLDMLFNSILQSYHDQLKLKRQREKGETHNTFRDTEFIYEDNECTDDMMNEARTYLDLYNDYMEKQEEEEENAWADEGDSPNDDNQINRNGESTKDKLFHQKKIVPLYMELFDRYSIILHILKSRAKNNLSKLQVELARANFIFNTYSEDNKSRMKYIKYVENNILGKSNIDIEEKYSQLNEFNGEKQNNKKKNYDHLGYTSNYVKSSETYKEYEKRIINNLYSKLRRELTKCKNNNTLQSSSRKHKALIAVVGYTNVGKTKLINYLTKSKLKAKNILFQTLDSSFKSMNISDGHPSIFIDSIGFIQNIPFSLYESFKISLESIKNADMLVHVIDVCHPYMEQHKKCVLDTLSKIGFSNEFLQNNMIEVWNKIDKLSDQQVFSLYKNKPINALPISAKVGTNCDILVNIIQDRIKKLKDVRVLTLQFLTKEAHERIPYLRKNFNVVPNSISYSSDGNTTFIKLVENPRNLQKYYETFGTFRK</sequence>
<dbReference type="Proteomes" id="UP000195521">
    <property type="component" value="Unassembled WGS sequence"/>
</dbReference>
<dbReference type="Gene3D" id="3.40.50.300">
    <property type="entry name" value="P-loop containing nucleotide triphosphate hydrolases"/>
    <property type="match status" value="1"/>
</dbReference>
<dbReference type="InterPro" id="IPR042108">
    <property type="entry name" value="GTPase_HflX_N_sf"/>
</dbReference>
<accession>A0A1Y1JEI5</accession>
<evidence type="ECO:0008006" key="6">
    <source>
        <dbReference type="Google" id="ProtNLM"/>
    </source>
</evidence>
<dbReference type="GO" id="GO:0005525">
    <property type="term" value="F:GTP binding"/>
    <property type="evidence" value="ECO:0007669"/>
    <property type="project" value="InterPro"/>
</dbReference>
<dbReference type="EMBL" id="BDQF01000010">
    <property type="protein sequence ID" value="GAW80906.1"/>
    <property type="molecule type" value="Genomic_DNA"/>
</dbReference>
<evidence type="ECO:0000259" key="3">
    <source>
        <dbReference type="Pfam" id="PF13167"/>
    </source>
</evidence>
<dbReference type="InterPro" id="IPR006073">
    <property type="entry name" value="GTP-bd"/>
</dbReference>
<evidence type="ECO:0000313" key="5">
    <source>
        <dbReference type="Proteomes" id="UP000195521"/>
    </source>
</evidence>
<dbReference type="SUPFAM" id="SSF52540">
    <property type="entry name" value="P-loop containing nucleoside triphosphate hydrolases"/>
    <property type="match status" value="1"/>
</dbReference>
<evidence type="ECO:0000256" key="1">
    <source>
        <dbReference type="SAM" id="MobiDB-lite"/>
    </source>
</evidence>
<organism evidence="4 5">
    <name type="scientific">Plasmodium gonderi</name>
    <dbReference type="NCBI Taxonomy" id="77519"/>
    <lineage>
        <taxon>Eukaryota</taxon>
        <taxon>Sar</taxon>
        <taxon>Alveolata</taxon>
        <taxon>Apicomplexa</taxon>
        <taxon>Aconoidasida</taxon>
        <taxon>Haemosporida</taxon>
        <taxon>Plasmodiidae</taxon>
        <taxon>Plasmodium</taxon>
        <taxon>Plasmodium (Plasmodium)</taxon>
    </lineage>
</organism>
<dbReference type="PANTHER" id="PTHR10229">
    <property type="entry name" value="GTP-BINDING PROTEIN HFLX"/>
    <property type="match status" value="1"/>
</dbReference>
<dbReference type="PRINTS" id="PR00326">
    <property type="entry name" value="GTP1OBG"/>
</dbReference>
<dbReference type="InterPro" id="IPR027417">
    <property type="entry name" value="P-loop_NTPase"/>
</dbReference>
<gene>
    <name evidence="4" type="ORF">PGO_091050</name>
</gene>
<name>A0A1Y1JEI5_PLAGO</name>
<feature type="domain" description="GTPase HflX N-terminal" evidence="3">
    <location>
        <begin position="196"/>
        <end position="257"/>
    </location>
</feature>
<dbReference type="Gene3D" id="3.40.50.11060">
    <property type="entry name" value="GTPase HflX, N-terminal domain"/>
    <property type="match status" value="2"/>
</dbReference>
<dbReference type="InterPro" id="IPR016496">
    <property type="entry name" value="GTPase_HflX"/>
</dbReference>
<dbReference type="PANTHER" id="PTHR10229:SF0">
    <property type="entry name" value="GTP-BINDING PROTEIN 6-RELATED"/>
    <property type="match status" value="1"/>
</dbReference>
<evidence type="ECO:0000313" key="4">
    <source>
        <dbReference type="EMBL" id="GAW80906.1"/>
    </source>
</evidence>
<feature type="domain" description="G" evidence="2">
    <location>
        <begin position="501"/>
        <end position="601"/>
    </location>
</feature>
<dbReference type="OrthoDB" id="10268034at2759"/>
<reference evidence="5" key="1">
    <citation type="submission" date="2017-04" db="EMBL/GenBank/DDBJ databases">
        <title>Plasmodium gonderi genome.</title>
        <authorList>
            <person name="Arisue N."/>
            <person name="Honma H."/>
            <person name="Kawai S."/>
            <person name="Tougan T."/>
            <person name="Tanabe K."/>
            <person name="Horii T."/>
        </authorList>
    </citation>
    <scope>NUCLEOTIDE SEQUENCE [LARGE SCALE GENOMIC DNA]</scope>
    <source>
        <strain evidence="5">ATCC 30045</strain>
    </source>
</reference>
<dbReference type="Pfam" id="PF13167">
    <property type="entry name" value="GTP-bdg_N"/>
    <property type="match status" value="1"/>
</dbReference>
<dbReference type="GeneID" id="39747624"/>
<proteinExistence type="predicted"/>
<evidence type="ECO:0000259" key="2">
    <source>
        <dbReference type="Pfam" id="PF01926"/>
    </source>
</evidence>
<keyword evidence="5" id="KW-1185">Reference proteome</keyword>